<dbReference type="EMBL" id="JAGTTL010000039">
    <property type="protein sequence ID" value="KAK6292239.1"/>
    <property type="molecule type" value="Genomic_DNA"/>
</dbReference>
<comment type="subcellular location">
    <subcellularLocation>
        <location evidence="2">Mitochondrion</location>
    </subcellularLocation>
</comment>
<dbReference type="GO" id="GO:0050459">
    <property type="term" value="F:ethanolamine-phosphate phospho-lyase activity"/>
    <property type="evidence" value="ECO:0007669"/>
    <property type="project" value="TreeGrafter"/>
</dbReference>
<feature type="compositionally biased region" description="Polar residues" evidence="5">
    <location>
        <begin position="87"/>
        <end position="101"/>
    </location>
</feature>
<accession>A0AAN8KC86</accession>
<organism evidence="6 7">
    <name type="scientific">Coregonus suidteri</name>
    <dbReference type="NCBI Taxonomy" id="861788"/>
    <lineage>
        <taxon>Eukaryota</taxon>
        <taxon>Metazoa</taxon>
        <taxon>Chordata</taxon>
        <taxon>Craniata</taxon>
        <taxon>Vertebrata</taxon>
        <taxon>Euteleostomi</taxon>
        <taxon>Actinopterygii</taxon>
        <taxon>Neopterygii</taxon>
        <taxon>Teleostei</taxon>
        <taxon>Protacanthopterygii</taxon>
        <taxon>Salmoniformes</taxon>
        <taxon>Salmonidae</taxon>
        <taxon>Coregoninae</taxon>
        <taxon>Coregonus</taxon>
    </lineage>
</organism>
<comment type="similarity">
    <text evidence="3">Belongs to the class-III pyridoxal-phosphate-dependent aminotransferase family.</text>
</comment>
<comment type="caution">
    <text evidence="6">The sequence shown here is derived from an EMBL/GenBank/DDBJ whole genome shotgun (WGS) entry which is preliminary data.</text>
</comment>
<dbReference type="InterPro" id="IPR015422">
    <property type="entry name" value="PyrdxlP-dep_Trfase_small"/>
</dbReference>
<keyword evidence="7" id="KW-1185">Reference proteome</keyword>
<evidence type="ECO:0000313" key="7">
    <source>
        <dbReference type="Proteomes" id="UP001356427"/>
    </source>
</evidence>
<sequence>MSDRGRGLFVGAELVRDRVKLTPATAEAQDVIYKLKEQHILLSADGPHRNVLKFKPPMCFSEEDADMVVEKIDQILTDIEKALGLQMPSTVHTENGSSKRNVPSEENGRHHSNGIGHSRDTSQQHASQKNKRLRP</sequence>
<dbReference type="GO" id="GO:0005739">
    <property type="term" value="C:mitochondrion"/>
    <property type="evidence" value="ECO:0007669"/>
    <property type="project" value="UniProtKB-SubCell"/>
</dbReference>
<protein>
    <submittedName>
        <fullName evidence="6">Uncharacterized protein</fullName>
    </submittedName>
</protein>
<evidence type="ECO:0000256" key="1">
    <source>
        <dbReference type="ARBA" id="ARBA00001933"/>
    </source>
</evidence>
<feature type="region of interest" description="Disordered" evidence="5">
    <location>
        <begin position="86"/>
        <end position="135"/>
    </location>
</feature>
<proteinExistence type="inferred from homology"/>
<reference evidence="6 7" key="1">
    <citation type="submission" date="2021-04" db="EMBL/GenBank/DDBJ databases">
        <authorList>
            <person name="De Guttry C."/>
            <person name="Zahm M."/>
            <person name="Klopp C."/>
            <person name="Cabau C."/>
            <person name="Louis A."/>
            <person name="Berthelot C."/>
            <person name="Parey E."/>
            <person name="Roest Crollius H."/>
            <person name="Montfort J."/>
            <person name="Robinson-Rechavi M."/>
            <person name="Bucao C."/>
            <person name="Bouchez O."/>
            <person name="Gislard M."/>
            <person name="Lluch J."/>
            <person name="Milhes M."/>
            <person name="Lampietro C."/>
            <person name="Lopez Roques C."/>
            <person name="Donnadieu C."/>
            <person name="Braasch I."/>
            <person name="Desvignes T."/>
            <person name="Postlethwait J."/>
            <person name="Bobe J."/>
            <person name="Wedekind C."/>
            <person name="Guiguen Y."/>
        </authorList>
    </citation>
    <scope>NUCLEOTIDE SEQUENCE [LARGE SCALE GENOMIC DNA]</scope>
    <source>
        <strain evidence="6">Cs_M1</strain>
        <tissue evidence="6">Blood</tissue>
    </source>
</reference>
<evidence type="ECO:0000256" key="4">
    <source>
        <dbReference type="ARBA" id="ARBA00023128"/>
    </source>
</evidence>
<evidence type="ECO:0000313" key="6">
    <source>
        <dbReference type="EMBL" id="KAK6292239.1"/>
    </source>
</evidence>
<keyword evidence="4" id="KW-0496">Mitochondrion</keyword>
<dbReference type="PANTHER" id="PTHR45688">
    <property type="match status" value="1"/>
</dbReference>
<evidence type="ECO:0000256" key="2">
    <source>
        <dbReference type="ARBA" id="ARBA00004173"/>
    </source>
</evidence>
<evidence type="ECO:0000256" key="5">
    <source>
        <dbReference type="SAM" id="MobiDB-lite"/>
    </source>
</evidence>
<dbReference type="AlphaFoldDB" id="A0AAN8KC86"/>
<name>A0AAN8KC86_9TELE</name>
<evidence type="ECO:0000256" key="3">
    <source>
        <dbReference type="ARBA" id="ARBA00008954"/>
    </source>
</evidence>
<comment type="cofactor">
    <cofactor evidence="1">
        <name>pyridoxal 5'-phosphate</name>
        <dbReference type="ChEBI" id="CHEBI:597326"/>
    </cofactor>
</comment>
<gene>
    <name evidence="6" type="ORF">J4Q44_G00380240</name>
</gene>
<dbReference type="PANTHER" id="PTHR45688:SF1">
    <property type="entry name" value="ETHANOLAMINE-PHOSPHATE PHOSPHO-LYASE"/>
    <property type="match status" value="1"/>
</dbReference>
<dbReference type="Gene3D" id="3.90.1150.10">
    <property type="entry name" value="Aspartate Aminotransferase, domain 1"/>
    <property type="match status" value="1"/>
</dbReference>
<dbReference type="SUPFAM" id="SSF53383">
    <property type="entry name" value="PLP-dependent transferases"/>
    <property type="match status" value="1"/>
</dbReference>
<dbReference type="InterPro" id="IPR015424">
    <property type="entry name" value="PyrdxlP-dep_Trfase"/>
</dbReference>
<dbReference type="Proteomes" id="UP001356427">
    <property type="component" value="Unassembled WGS sequence"/>
</dbReference>